<keyword evidence="5 9" id="KW-0175">Coiled coil</keyword>
<proteinExistence type="inferred from homology"/>
<comment type="similarity">
    <text evidence="7 8">Belongs to the TRAFAC class myosin-kinesin ATPase superfamily. Kinesin family.</text>
</comment>
<protein>
    <recommendedName>
        <fullName evidence="8">Kinesin-like protein</fullName>
    </recommendedName>
</protein>
<evidence type="ECO:0000256" key="9">
    <source>
        <dbReference type="SAM" id="Coils"/>
    </source>
</evidence>
<dbReference type="InterPro" id="IPR019821">
    <property type="entry name" value="Kinesin_motor_CS"/>
</dbReference>
<evidence type="ECO:0000313" key="12">
    <source>
        <dbReference type="Proteomes" id="UP001314170"/>
    </source>
</evidence>
<evidence type="ECO:0000313" key="11">
    <source>
        <dbReference type="EMBL" id="CAK7340784.1"/>
    </source>
</evidence>
<evidence type="ECO:0000256" key="7">
    <source>
        <dbReference type="PROSITE-ProRule" id="PRU00283"/>
    </source>
</evidence>
<name>A0AAV1RVU4_9ROSI</name>
<comment type="caution">
    <text evidence="7">Lacks conserved residue(s) required for the propagation of feature annotation.</text>
</comment>
<dbReference type="SMART" id="SM00129">
    <property type="entry name" value="KISc"/>
    <property type="match status" value="1"/>
</dbReference>
<evidence type="ECO:0000256" key="6">
    <source>
        <dbReference type="ARBA" id="ARBA00023175"/>
    </source>
</evidence>
<dbReference type="InterPro" id="IPR001752">
    <property type="entry name" value="Kinesin_motor_dom"/>
</dbReference>
<evidence type="ECO:0000256" key="3">
    <source>
        <dbReference type="ARBA" id="ARBA00022741"/>
    </source>
</evidence>
<dbReference type="Gene3D" id="3.40.50.1110">
    <property type="entry name" value="SGNH hydrolase"/>
    <property type="match status" value="1"/>
</dbReference>
<accession>A0AAV1RVU4</accession>
<dbReference type="GO" id="GO:0007018">
    <property type="term" value="P:microtubule-based movement"/>
    <property type="evidence" value="ECO:0007669"/>
    <property type="project" value="InterPro"/>
</dbReference>
<dbReference type="Proteomes" id="UP001314170">
    <property type="component" value="Unassembled WGS sequence"/>
</dbReference>
<dbReference type="PANTHER" id="PTHR47969:SF15">
    <property type="entry name" value="CHROMOSOME-ASSOCIATED KINESIN KIF4A-RELATED"/>
    <property type="match status" value="1"/>
</dbReference>
<dbReference type="Gene3D" id="3.40.850.10">
    <property type="entry name" value="Kinesin motor domain"/>
    <property type="match status" value="1"/>
</dbReference>
<dbReference type="GO" id="GO:0051231">
    <property type="term" value="P:spindle elongation"/>
    <property type="evidence" value="ECO:0007669"/>
    <property type="project" value="TreeGrafter"/>
</dbReference>
<sequence length="372" mass="40817">MASSRSHGIYILTVLLESTADKRVKTGKVILVDLAGSEKVEKTGAEGKVFEEAKTINKSLSALGNVISALTCSPSAKPSHVPFRDSKLTRILQDALGGSSRTALLCCCSPSPSNASETLSTLRFGTRAKHIRASPLVSRREDKHAKKHGEITPTKDESCDRILNKLRERLDDEDVNLLEELFILEGLFVDLTSVEDLETAYQDVTSQTISSLQQAVEELIFTVEELKSENKALKTRLAAAERFDAMSKETEDNAGVLLKISGFISFLFSWAGSFYPLKRLRLEVTNLIMASRKLTLRILTLLFILSSVANSIDFNYPSVFNFGDSNSDTGDLAAGLGFLLAPPNGQIYFKTPTGRFCDGRLVVDFLSKLPIL</sequence>
<evidence type="ECO:0000259" key="10">
    <source>
        <dbReference type="PROSITE" id="PS50067"/>
    </source>
</evidence>
<dbReference type="GO" id="GO:0008017">
    <property type="term" value="F:microtubule binding"/>
    <property type="evidence" value="ECO:0007669"/>
    <property type="project" value="InterPro"/>
</dbReference>
<comment type="subcellular location">
    <subcellularLocation>
        <location evidence="1">Cytoplasm</location>
    </subcellularLocation>
</comment>
<dbReference type="GO" id="GO:0003777">
    <property type="term" value="F:microtubule motor activity"/>
    <property type="evidence" value="ECO:0007669"/>
    <property type="project" value="InterPro"/>
</dbReference>
<keyword evidence="2" id="KW-0963">Cytoplasm</keyword>
<keyword evidence="8" id="KW-0493">Microtubule</keyword>
<dbReference type="InterPro" id="IPR027417">
    <property type="entry name" value="P-loop_NTPase"/>
</dbReference>
<dbReference type="GO" id="GO:0005524">
    <property type="term" value="F:ATP binding"/>
    <property type="evidence" value="ECO:0007669"/>
    <property type="project" value="UniProtKB-KW"/>
</dbReference>
<keyword evidence="12" id="KW-1185">Reference proteome</keyword>
<dbReference type="GO" id="GO:0005737">
    <property type="term" value="C:cytoplasm"/>
    <property type="evidence" value="ECO:0007669"/>
    <property type="project" value="UniProtKB-SubCell"/>
</dbReference>
<evidence type="ECO:0000256" key="4">
    <source>
        <dbReference type="ARBA" id="ARBA00022840"/>
    </source>
</evidence>
<dbReference type="PANTHER" id="PTHR47969">
    <property type="entry name" value="CHROMOSOME-ASSOCIATED KINESIN KIF4A-RELATED"/>
    <property type="match status" value="1"/>
</dbReference>
<feature type="coiled-coil region" evidence="9">
    <location>
        <begin position="209"/>
        <end position="243"/>
    </location>
</feature>
<organism evidence="11 12">
    <name type="scientific">Dovyalis caffra</name>
    <dbReference type="NCBI Taxonomy" id="77055"/>
    <lineage>
        <taxon>Eukaryota</taxon>
        <taxon>Viridiplantae</taxon>
        <taxon>Streptophyta</taxon>
        <taxon>Embryophyta</taxon>
        <taxon>Tracheophyta</taxon>
        <taxon>Spermatophyta</taxon>
        <taxon>Magnoliopsida</taxon>
        <taxon>eudicotyledons</taxon>
        <taxon>Gunneridae</taxon>
        <taxon>Pentapetalae</taxon>
        <taxon>rosids</taxon>
        <taxon>fabids</taxon>
        <taxon>Malpighiales</taxon>
        <taxon>Salicaceae</taxon>
        <taxon>Flacourtieae</taxon>
        <taxon>Dovyalis</taxon>
    </lineage>
</organism>
<feature type="domain" description="Kinesin motor" evidence="10">
    <location>
        <begin position="1"/>
        <end position="131"/>
    </location>
</feature>
<keyword evidence="3 8" id="KW-0547">Nucleotide-binding</keyword>
<dbReference type="PRINTS" id="PR00380">
    <property type="entry name" value="KINESINHEAVY"/>
</dbReference>
<dbReference type="InterPro" id="IPR036961">
    <property type="entry name" value="Kinesin_motor_dom_sf"/>
</dbReference>
<dbReference type="GO" id="GO:0005874">
    <property type="term" value="C:microtubule"/>
    <property type="evidence" value="ECO:0007669"/>
    <property type="project" value="UniProtKB-KW"/>
</dbReference>
<evidence type="ECO:0000256" key="2">
    <source>
        <dbReference type="ARBA" id="ARBA00022490"/>
    </source>
</evidence>
<dbReference type="GO" id="GO:0005875">
    <property type="term" value="C:microtubule associated complex"/>
    <property type="evidence" value="ECO:0007669"/>
    <property type="project" value="TreeGrafter"/>
</dbReference>
<dbReference type="EMBL" id="CAWUPB010001160">
    <property type="protein sequence ID" value="CAK7340784.1"/>
    <property type="molecule type" value="Genomic_DNA"/>
</dbReference>
<dbReference type="GO" id="GO:0007052">
    <property type="term" value="P:mitotic spindle organization"/>
    <property type="evidence" value="ECO:0007669"/>
    <property type="project" value="TreeGrafter"/>
</dbReference>
<dbReference type="InterPro" id="IPR036514">
    <property type="entry name" value="SGNH_hydro_sf"/>
</dbReference>
<dbReference type="AlphaFoldDB" id="A0AAV1RVU4"/>
<dbReference type="InterPro" id="IPR027640">
    <property type="entry name" value="Kinesin-like_fam"/>
</dbReference>
<dbReference type="PROSITE" id="PS00411">
    <property type="entry name" value="KINESIN_MOTOR_1"/>
    <property type="match status" value="1"/>
</dbReference>
<evidence type="ECO:0000256" key="1">
    <source>
        <dbReference type="ARBA" id="ARBA00004496"/>
    </source>
</evidence>
<keyword evidence="4 8" id="KW-0067">ATP-binding</keyword>
<dbReference type="SUPFAM" id="SSF52540">
    <property type="entry name" value="P-loop containing nucleoside triphosphate hydrolases"/>
    <property type="match status" value="1"/>
</dbReference>
<gene>
    <name evidence="11" type="ORF">DCAF_LOCUS15870</name>
</gene>
<dbReference type="Pfam" id="PF00225">
    <property type="entry name" value="Kinesin"/>
    <property type="match status" value="1"/>
</dbReference>
<keyword evidence="6 8" id="KW-0505">Motor protein</keyword>
<reference evidence="11 12" key="1">
    <citation type="submission" date="2024-01" db="EMBL/GenBank/DDBJ databases">
        <authorList>
            <person name="Waweru B."/>
        </authorList>
    </citation>
    <scope>NUCLEOTIDE SEQUENCE [LARGE SCALE GENOMIC DNA]</scope>
</reference>
<comment type="caution">
    <text evidence="11">The sequence shown here is derived from an EMBL/GenBank/DDBJ whole genome shotgun (WGS) entry which is preliminary data.</text>
</comment>
<evidence type="ECO:0000256" key="5">
    <source>
        <dbReference type="ARBA" id="ARBA00023054"/>
    </source>
</evidence>
<dbReference type="PROSITE" id="PS50067">
    <property type="entry name" value="KINESIN_MOTOR_2"/>
    <property type="match status" value="1"/>
</dbReference>
<evidence type="ECO:0000256" key="8">
    <source>
        <dbReference type="RuleBase" id="RU000394"/>
    </source>
</evidence>